<dbReference type="Pfam" id="PF00023">
    <property type="entry name" value="Ank"/>
    <property type="match status" value="1"/>
</dbReference>
<dbReference type="Pfam" id="PF00520">
    <property type="entry name" value="Ion_trans"/>
    <property type="match status" value="1"/>
</dbReference>
<evidence type="ECO:0000256" key="10">
    <source>
        <dbReference type="ARBA" id="ARBA00023180"/>
    </source>
</evidence>
<keyword evidence="10" id="KW-0325">Glycoprotein</keyword>
<evidence type="ECO:0000256" key="9">
    <source>
        <dbReference type="ARBA" id="ARBA00023136"/>
    </source>
</evidence>
<dbReference type="VEuPathDB" id="VectorBase:CPIJ002324"/>
<dbReference type="PROSITE" id="PS50297">
    <property type="entry name" value="ANK_REP_REGION"/>
    <property type="match status" value="9"/>
</dbReference>
<feature type="repeat" description="ANK" evidence="12">
    <location>
        <begin position="621"/>
        <end position="653"/>
    </location>
</feature>
<feature type="repeat" description="ANK" evidence="12">
    <location>
        <begin position="689"/>
        <end position="709"/>
    </location>
</feature>
<dbReference type="Pfam" id="PF12796">
    <property type="entry name" value="Ank_2"/>
    <property type="match status" value="5"/>
</dbReference>
<reference evidence="16" key="2">
    <citation type="submission" date="2020-05" db="UniProtKB">
        <authorList>
            <consortium name="EnsemblMetazoa"/>
        </authorList>
    </citation>
    <scope>IDENTIFICATION</scope>
    <source>
        <strain evidence="16">JHB</strain>
    </source>
</reference>
<keyword evidence="3" id="KW-0716">Sensory transduction</keyword>
<evidence type="ECO:0000313" key="15">
    <source>
        <dbReference type="EMBL" id="EDS35492.1"/>
    </source>
</evidence>
<dbReference type="SMART" id="SM00248">
    <property type="entry name" value="ANK"/>
    <property type="match status" value="14"/>
</dbReference>
<dbReference type="PANTHER" id="PTHR47143">
    <property type="entry name" value="TRANSIENT RECEPTOR POTENTIAL CATION CHANNEL PROTEIN PAINLESS"/>
    <property type="match status" value="1"/>
</dbReference>
<feature type="repeat" description="ANK" evidence="12">
    <location>
        <begin position="234"/>
        <end position="266"/>
    </location>
</feature>
<keyword evidence="5" id="KW-0677">Repeat</keyword>
<evidence type="ECO:0000256" key="7">
    <source>
        <dbReference type="ARBA" id="ARBA00023043"/>
    </source>
</evidence>
<evidence type="ECO:0000256" key="6">
    <source>
        <dbReference type="ARBA" id="ARBA00022989"/>
    </source>
</evidence>
<feature type="repeat" description="ANK" evidence="12">
    <location>
        <begin position="723"/>
        <end position="747"/>
    </location>
</feature>
<dbReference type="Gene3D" id="1.25.40.20">
    <property type="entry name" value="Ankyrin repeat-containing domain"/>
    <property type="match status" value="4"/>
</dbReference>
<feature type="transmembrane region" description="Helical" evidence="13">
    <location>
        <begin position="1007"/>
        <end position="1025"/>
    </location>
</feature>
<dbReference type="GO" id="GO:0034703">
    <property type="term" value="C:cation channel complex"/>
    <property type="evidence" value="ECO:0007669"/>
    <property type="project" value="UniProtKB-ARBA"/>
</dbReference>
<evidence type="ECO:0000256" key="4">
    <source>
        <dbReference type="ARBA" id="ARBA00022692"/>
    </source>
</evidence>
<feature type="repeat" description="ANK" evidence="12">
    <location>
        <begin position="267"/>
        <end position="299"/>
    </location>
</feature>
<organism>
    <name type="scientific">Culex quinquefasciatus</name>
    <name type="common">Southern house mosquito</name>
    <name type="synonym">Culex pungens</name>
    <dbReference type="NCBI Taxonomy" id="7176"/>
    <lineage>
        <taxon>Eukaryota</taxon>
        <taxon>Metazoa</taxon>
        <taxon>Ecdysozoa</taxon>
        <taxon>Arthropoda</taxon>
        <taxon>Hexapoda</taxon>
        <taxon>Insecta</taxon>
        <taxon>Pterygota</taxon>
        <taxon>Neoptera</taxon>
        <taxon>Endopterygota</taxon>
        <taxon>Diptera</taxon>
        <taxon>Nematocera</taxon>
        <taxon>Culicoidea</taxon>
        <taxon>Culicidae</taxon>
        <taxon>Culicinae</taxon>
        <taxon>Culicini</taxon>
        <taxon>Culex</taxon>
        <taxon>Culex</taxon>
    </lineage>
</organism>
<name>B0W5K9_CULQU</name>
<dbReference type="EMBL" id="DS231843">
    <property type="protein sequence ID" value="EDS35492.1"/>
    <property type="molecule type" value="Genomic_DNA"/>
</dbReference>
<dbReference type="InParanoid" id="B0W5K9"/>
<feature type="transmembrane region" description="Helical" evidence="13">
    <location>
        <begin position="967"/>
        <end position="987"/>
    </location>
</feature>
<evidence type="ECO:0000313" key="17">
    <source>
        <dbReference type="Proteomes" id="UP000002320"/>
    </source>
</evidence>
<dbReference type="PRINTS" id="PR01415">
    <property type="entry name" value="ANKYRIN"/>
</dbReference>
<accession>B0W5K9</accession>
<evidence type="ECO:0000259" key="14">
    <source>
        <dbReference type="Pfam" id="PF00520"/>
    </source>
</evidence>
<dbReference type="PROSITE" id="PS50088">
    <property type="entry name" value="ANK_REPEAT"/>
    <property type="match status" value="11"/>
</dbReference>
<dbReference type="KEGG" id="cqu:CpipJ_CPIJ002324"/>
<evidence type="ECO:0000256" key="3">
    <source>
        <dbReference type="ARBA" id="ARBA00022606"/>
    </source>
</evidence>
<evidence type="ECO:0000256" key="1">
    <source>
        <dbReference type="ARBA" id="ARBA00004141"/>
    </source>
</evidence>
<keyword evidence="17" id="KW-1185">Reference proteome</keyword>
<dbReference type="InterPro" id="IPR036770">
    <property type="entry name" value="Ankyrin_rpt-contain_sf"/>
</dbReference>
<evidence type="ECO:0000256" key="13">
    <source>
        <dbReference type="SAM" id="Phobius"/>
    </source>
</evidence>
<gene>
    <name evidence="16" type="primary">6033563</name>
    <name evidence="15" type="ORF">CpipJ_CPIJ002324</name>
</gene>
<evidence type="ECO:0000256" key="8">
    <source>
        <dbReference type="ARBA" id="ARBA00023065"/>
    </source>
</evidence>
<feature type="repeat" description="ANK" evidence="12">
    <location>
        <begin position="657"/>
        <end position="689"/>
    </location>
</feature>
<keyword evidence="8" id="KW-0406">Ion transport</keyword>
<feature type="transmembrane region" description="Helical" evidence="13">
    <location>
        <begin position="1072"/>
        <end position="1094"/>
    </location>
</feature>
<dbReference type="FunCoup" id="B0W5K9">
    <property type="interactions" value="4"/>
</dbReference>
<dbReference type="InterPro" id="IPR002110">
    <property type="entry name" value="Ankyrin_rpt"/>
</dbReference>
<feature type="repeat" description="ANK" evidence="12">
    <location>
        <begin position="481"/>
        <end position="513"/>
    </location>
</feature>
<dbReference type="Gene3D" id="1.10.287.70">
    <property type="match status" value="1"/>
</dbReference>
<feature type="domain" description="Ion transport" evidence="14">
    <location>
        <begin position="971"/>
        <end position="1180"/>
    </location>
</feature>
<dbReference type="OMA" id="HWATEKN"/>
<evidence type="ECO:0000256" key="5">
    <source>
        <dbReference type="ARBA" id="ARBA00022737"/>
    </source>
</evidence>
<evidence type="ECO:0000256" key="11">
    <source>
        <dbReference type="ARBA" id="ARBA00023303"/>
    </source>
</evidence>
<dbReference type="Proteomes" id="UP000002320">
    <property type="component" value="Unassembled WGS sequence"/>
</dbReference>
<dbReference type="PANTHER" id="PTHR47143:SF1">
    <property type="entry name" value="ION_TRANS DOMAIN-CONTAINING PROTEIN"/>
    <property type="match status" value="1"/>
</dbReference>
<feature type="repeat" description="ANK" evidence="12">
    <location>
        <begin position="514"/>
        <end position="546"/>
    </location>
</feature>
<keyword evidence="6 13" id="KW-1133">Transmembrane helix</keyword>
<dbReference type="eggNOG" id="KOG0510">
    <property type="taxonomic scope" value="Eukaryota"/>
</dbReference>
<dbReference type="HOGENOM" id="CLU_006750_0_0_1"/>
<dbReference type="STRING" id="7176.B0W5K9"/>
<evidence type="ECO:0000313" key="16">
    <source>
        <dbReference type="EnsemblMetazoa" id="CPIJ002324-PA"/>
    </source>
</evidence>
<feature type="transmembrane region" description="Helical" evidence="13">
    <location>
        <begin position="1144"/>
        <end position="1170"/>
    </location>
</feature>
<dbReference type="SUPFAM" id="SSF48403">
    <property type="entry name" value="Ankyrin repeat"/>
    <property type="match status" value="2"/>
</dbReference>
<dbReference type="VEuPathDB" id="VectorBase:CQUJHB003964"/>
<keyword evidence="2" id="KW-0813">Transport</keyword>
<feature type="repeat" description="ANK" evidence="12">
    <location>
        <begin position="335"/>
        <end position="357"/>
    </location>
</feature>
<keyword evidence="9 13" id="KW-0472">Membrane</keyword>
<feature type="transmembrane region" description="Helical" evidence="13">
    <location>
        <begin position="896"/>
        <end position="917"/>
    </location>
</feature>
<proteinExistence type="predicted"/>
<evidence type="ECO:0000256" key="12">
    <source>
        <dbReference type="PROSITE-ProRule" id="PRU00023"/>
    </source>
</evidence>
<keyword evidence="11" id="KW-0407">Ion channel</keyword>
<dbReference type="InterPro" id="IPR052076">
    <property type="entry name" value="TRP_cation_channel"/>
</dbReference>
<keyword evidence="7 12" id="KW-0040">ANK repeat</keyword>
<evidence type="ECO:0000256" key="2">
    <source>
        <dbReference type="ARBA" id="ARBA00022448"/>
    </source>
</evidence>
<comment type="subcellular location">
    <subcellularLocation>
        <location evidence="1">Membrane</location>
        <topology evidence="1">Multi-pass membrane protein</topology>
    </subcellularLocation>
</comment>
<reference evidence="15" key="1">
    <citation type="submission" date="2007-03" db="EMBL/GenBank/DDBJ databases">
        <title>Annotation of Culex pipiens quinquefasciatus.</title>
        <authorList>
            <consortium name="The Broad Institute Genome Sequencing Platform"/>
            <person name="Atkinson P.W."/>
            <person name="Hemingway J."/>
            <person name="Christensen B.M."/>
            <person name="Higgs S."/>
            <person name="Kodira C."/>
            <person name="Hannick L."/>
            <person name="Megy K."/>
            <person name="O'Leary S."/>
            <person name="Pearson M."/>
            <person name="Haas B.J."/>
            <person name="Mauceli E."/>
            <person name="Wortman J.R."/>
            <person name="Lee N.H."/>
            <person name="Guigo R."/>
            <person name="Stanke M."/>
            <person name="Alvarado L."/>
            <person name="Amedeo P."/>
            <person name="Antoine C.H."/>
            <person name="Arensburger P."/>
            <person name="Bidwell S.L."/>
            <person name="Crawford M."/>
            <person name="Camaro F."/>
            <person name="Devon K."/>
            <person name="Engels R."/>
            <person name="Hammond M."/>
            <person name="Howarth C."/>
            <person name="Koehrsen M."/>
            <person name="Lawson D."/>
            <person name="Montgomery P."/>
            <person name="Nene V."/>
            <person name="Nusbaum C."/>
            <person name="Puiu D."/>
            <person name="Romero-Severson J."/>
            <person name="Severson D.W."/>
            <person name="Shumway M."/>
            <person name="Sisk P."/>
            <person name="Stolte C."/>
            <person name="Zeng Q."/>
            <person name="Eisenstadt E."/>
            <person name="Fraser-Liggett C."/>
            <person name="Strausberg R."/>
            <person name="Galagan J."/>
            <person name="Birren B."/>
            <person name="Collins F.H."/>
        </authorList>
    </citation>
    <scope>NUCLEOTIDE SEQUENCE [LARGE SCALE GENOMIC DNA]</scope>
    <source>
        <strain evidence="15">JHB</strain>
    </source>
</reference>
<sequence>MPTPLYLCHSARTTATSDEPDRTLGVCDSPAEEDDLHSAPHFGNWLLAKLRKTGGNILHGSKADNMDQVENSELQSILSQPAEHEVCLLSESPYRILRNRDEPYPVVIVRENTGSRILAHHLTGAMKSYKNSYPRIVDLQFISERGGIKTGKGGGITRKSIRQMFRNYRTNPNHPLSIATPLKIPATWSRVLRLQPSTRINPEHLLEAAESGNLEEFVRLYEGDNGRLAIKDSRGRTATHQAAARNRVNILNYIYTQRGDLNEQDMFGNTPLHLAVENDSLDALEFLLKIPVATNILNDKKLAPVHLATELNKVKGLQVMGKYRDVFDIQQGGEHGRTALHLAAIYDNEECARILISEFGASPRKPCNNGYYPIHEAAKNASSKTMEVFFQWGESKGCTREEMISFYDSEGNVPLHSAVHGGDIKAVELCMKSGAKISTQQHDLSTPVHLAAAQGAIDIVKLMFLMQPLEKRISLNCTDIQKMTPLHCAANFDHPEIVEYLVQEGADINALDKENRSPLLLSASRAGWRTVMILIRLGANIELKDVNSRNVLHLVIMNGGRLDEFAKQVSTTQSEKYLLQLMNEKDDTGCSPLHYASREGHIRSLENLIQLGACINLKNNNNESPLHFAARYGRFNTVRQLLDSEKGTFIINESDGEGLTPLHIASKEGHTRVVQLLLNRGALLHRDHNGRNPLHLAAMSGYTQTIELLHSVHSHLLDQVDKDGNTALHLATMENRPSAVVLLLNLGCKLLHNYMDMNAIDYAIYYKYPEAALAMATHEERSPEIMALKSDKHPCVTLALIASMPRVFEAVQDNCITKANCKKDSKSFYIKYSFSCLQCPTMYAQMDSRTGEAVQISKPIPLPALNAMVAHGRVELLAHPLSQKYLQMKWNSYGKYFHLANLLFYSVFLFFVTLFAAQLMNNDTSQLNVSLLTLPGVTMAARYKHYNPSYNTGQNDSNLRVESHMTVSTTTFVSGIGIIVYILGNAMREILQAYQQKWHYLIEPINLISWLLYFSALVMIWPMFVQGRCESGNFSAASVTVFLSWFNLLLFLQRFDQVGLYVVMFLEILQTLIKVLTVFSILIIAFGLSFYILLSKIKSHQANHQSFSSIPMSLVRTFSMMLGEMDFLGTYVQPYYSSELPYPIPSFIILSLFMILMPILLMNLLIGLAVGDIESVRRNAQLKRLAMQVVLHTELERKLPQMWLEMVDRNELIEYPNEKKCKLGFMDSILRKWFCNPFSDEAKGGIDFVLDSNEDYIVTELEKQKRKLREIGSALDSQHQLLRLIVQKMEIKTEADDVDEGVSTGDGKGLLTMGCGRMMSGSRWSSPRIRKKLRAAMSFNKSMSK</sequence>
<feature type="repeat" description="ANK" evidence="12">
    <location>
        <begin position="588"/>
        <end position="620"/>
    </location>
</feature>
<dbReference type="GO" id="GO:0005216">
    <property type="term" value="F:monoatomic ion channel activity"/>
    <property type="evidence" value="ECO:0007669"/>
    <property type="project" value="InterPro"/>
</dbReference>
<dbReference type="OrthoDB" id="1661883at2759"/>
<feature type="transmembrane region" description="Helical" evidence="13">
    <location>
        <begin position="1032"/>
        <end position="1052"/>
    </location>
</feature>
<dbReference type="EnsemblMetazoa" id="CPIJ002324-RA">
    <property type="protein sequence ID" value="CPIJ002324-PA"/>
    <property type="gene ID" value="CPIJ002324"/>
</dbReference>
<protein>
    <recommendedName>
        <fullName evidence="14">Ion transport domain-containing protein</fullName>
    </recommendedName>
</protein>
<dbReference type="InterPro" id="IPR005821">
    <property type="entry name" value="Ion_trans_dom"/>
</dbReference>
<keyword evidence="4 13" id="KW-0812">Transmembrane</keyword>
<feature type="repeat" description="ANK" evidence="12">
    <location>
        <begin position="410"/>
        <end position="442"/>
    </location>
</feature>